<dbReference type="Proteomes" id="UP000799757">
    <property type="component" value="Unassembled WGS sequence"/>
</dbReference>
<dbReference type="PANTHER" id="PTHR42047">
    <property type="entry name" value="PROTEIN, PUTATIVE (AFU_ORTHOLOGUE AFUA_6G03560)-RELATED"/>
    <property type="match status" value="1"/>
</dbReference>
<feature type="domain" description="Endo-1,3(4)-beta-glucanase 1 carbohydrate binding" evidence="2">
    <location>
        <begin position="19"/>
        <end position="70"/>
    </location>
</feature>
<proteinExistence type="predicted"/>
<keyword evidence="1" id="KW-0732">Signal</keyword>
<dbReference type="GO" id="GO:0030246">
    <property type="term" value="F:carbohydrate binding"/>
    <property type="evidence" value="ECO:0007669"/>
    <property type="project" value="InterPro"/>
</dbReference>
<dbReference type="InterPro" id="IPR052820">
    <property type="entry name" value="PhiA_domain"/>
</dbReference>
<feature type="signal peptide" evidence="1">
    <location>
        <begin position="1"/>
        <end position="17"/>
    </location>
</feature>
<evidence type="ECO:0000313" key="4">
    <source>
        <dbReference type="Proteomes" id="UP000799757"/>
    </source>
</evidence>
<dbReference type="AlphaFoldDB" id="A0A6A6WYL2"/>
<dbReference type="EMBL" id="MU002167">
    <property type="protein sequence ID" value="KAF2789045.1"/>
    <property type="molecule type" value="Genomic_DNA"/>
</dbReference>
<dbReference type="OrthoDB" id="5430620at2759"/>
<protein>
    <recommendedName>
        <fullName evidence="2">Endo-1,3(4)-beta-glucanase 1 carbohydrate binding domain-containing protein</fullName>
    </recommendedName>
</protein>
<feature type="chain" id="PRO_5025541701" description="Endo-1,3(4)-beta-glucanase 1 carbohydrate binding domain-containing protein" evidence="1">
    <location>
        <begin position="18"/>
        <end position="255"/>
    </location>
</feature>
<dbReference type="InterPro" id="IPR018909">
    <property type="entry name" value="Eng1_septum"/>
</dbReference>
<organism evidence="3 4">
    <name type="scientific">Melanomma pulvis-pyrius CBS 109.77</name>
    <dbReference type="NCBI Taxonomy" id="1314802"/>
    <lineage>
        <taxon>Eukaryota</taxon>
        <taxon>Fungi</taxon>
        <taxon>Dikarya</taxon>
        <taxon>Ascomycota</taxon>
        <taxon>Pezizomycotina</taxon>
        <taxon>Dothideomycetes</taxon>
        <taxon>Pleosporomycetidae</taxon>
        <taxon>Pleosporales</taxon>
        <taxon>Melanommataceae</taxon>
        <taxon>Melanomma</taxon>
    </lineage>
</organism>
<evidence type="ECO:0000259" key="2">
    <source>
        <dbReference type="Pfam" id="PF10645"/>
    </source>
</evidence>
<gene>
    <name evidence="3" type="ORF">K505DRAFT_365957</name>
</gene>
<sequence>MNSTIIFVMMFAALVSSETCGLTEYNSDDHVCYFGYYLCPILNGEPYQWCGGARGGCYSKFKYSCKANKLYALEKTGSAFELTLSNPKIPGIDGLPVHASGLKLVSGQDAKTSTYCDPSAPEGLCASAIKNRTIFGISGGIWFLQVQVPGGQRGYLDNNTWGDGLQYTAAHSASIPEGTEIDDFVAYENGGFFSLLHPYGWEVCQAKPHSGEGLVYSLRSRPDDGPVPDRCAGVNLLVKDSGLVDADHLWAWAYI</sequence>
<dbReference type="Pfam" id="PF10645">
    <property type="entry name" value="Carb_bind"/>
    <property type="match status" value="1"/>
</dbReference>
<reference evidence="3" key="1">
    <citation type="journal article" date="2020" name="Stud. Mycol.">
        <title>101 Dothideomycetes genomes: a test case for predicting lifestyles and emergence of pathogens.</title>
        <authorList>
            <person name="Haridas S."/>
            <person name="Albert R."/>
            <person name="Binder M."/>
            <person name="Bloem J."/>
            <person name="Labutti K."/>
            <person name="Salamov A."/>
            <person name="Andreopoulos B."/>
            <person name="Baker S."/>
            <person name="Barry K."/>
            <person name="Bills G."/>
            <person name="Bluhm B."/>
            <person name="Cannon C."/>
            <person name="Castanera R."/>
            <person name="Culley D."/>
            <person name="Daum C."/>
            <person name="Ezra D."/>
            <person name="Gonzalez J."/>
            <person name="Henrissat B."/>
            <person name="Kuo A."/>
            <person name="Liang C."/>
            <person name="Lipzen A."/>
            <person name="Lutzoni F."/>
            <person name="Magnuson J."/>
            <person name="Mondo S."/>
            <person name="Nolan M."/>
            <person name="Ohm R."/>
            <person name="Pangilinan J."/>
            <person name="Park H.-J."/>
            <person name="Ramirez L."/>
            <person name="Alfaro M."/>
            <person name="Sun H."/>
            <person name="Tritt A."/>
            <person name="Yoshinaga Y."/>
            <person name="Zwiers L.-H."/>
            <person name="Turgeon B."/>
            <person name="Goodwin S."/>
            <person name="Spatafora J."/>
            <person name="Crous P."/>
            <person name="Grigoriev I."/>
        </authorList>
    </citation>
    <scope>NUCLEOTIDE SEQUENCE</scope>
    <source>
        <strain evidence="3">CBS 109.77</strain>
    </source>
</reference>
<evidence type="ECO:0000313" key="3">
    <source>
        <dbReference type="EMBL" id="KAF2789045.1"/>
    </source>
</evidence>
<evidence type="ECO:0000256" key="1">
    <source>
        <dbReference type="SAM" id="SignalP"/>
    </source>
</evidence>
<accession>A0A6A6WYL2</accession>
<name>A0A6A6WYL2_9PLEO</name>
<dbReference type="PANTHER" id="PTHR42047:SF1">
    <property type="entry name" value="PROTEIN, PUTATIVE (AFU_ORTHOLOGUE AFUA_6G03560)-RELATED"/>
    <property type="match status" value="1"/>
</dbReference>
<keyword evidence="4" id="KW-1185">Reference proteome</keyword>